<proteinExistence type="predicted"/>
<dbReference type="EMBL" id="ADVG01000005">
    <property type="protein sequence ID" value="EFH80272.1"/>
    <property type="molecule type" value="Genomic_DNA"/>
</dbReference>
<dbReference type="InParanoid" id="D6U5L1"/>
<protein>
    <submittedName>
        <fullName evidence="2">Flavoprotein</fullName>
    </submittedName>
</protein>
<dbReference type="Pfam" id="PF02441">
    <property type="entry name" value="Flavoprotein"/>
    <property type="match status" value="1"/>
</dbReference>
<dbReference type="Proteomes" id="UP000004508">
    <property type="component" value="Unassembled WGS sequence"/>
</dbReference>
<reference evidence="2 3" key="1">
    <citation type="journal article" date="2011" name="Stand. Genomic Sci.">
        <title>Non-contiguous finished genome sequence and contextual data of the filamentous soil bacterium Ktedonobacter racemifer type strain (SOSP1-21).</title>
        <authorList>
            <person name="Chang Y.J."/>
            <person name="Land M."/>
            <person name="Hauser L."/>
            <person name="Chertkov O."/>
            <person name="Del Rio T.G."/>
            <person name="Nolan M."/>
            <person name="Copeland A."/>
            <person name="Tice H."/>
            <person name="Cheng J.F."/>
            <person name="Lucas S."/>
            <person name="Han C."/>
            <person name="Goodwin L."/>
            <person name="Pitluck S."/>
            <person name="Ivanova N."/>
            <person name="Ovchinikova G."/>
            <person name="Pati A."/>
            <person name="Chen A."/>
            <person name="Palaniappan K."/>
            <person name="Mavromatis K."/>
            <person name="Liolios K."/>
            <person name="Brettin T."/>
            <person name="Fiebig A."/>
            <person name="Rohde M."/>
            <person name="Abt B."/>
            <person name="Goker M."/>
            <person name="Detter J.C."/>
            <person name="Woyke T."/>
            <person name="Bristow J."/>
            <person name="Eisen J.A."/>
            <person name="Markowitz V."/>
            <person name="Hugenholtz P."/>
            <person name="Kyrpides N.C."/>
            <person name="Klenk H.P."/>
            <person name="Lapidus A."/>
        </authorList>
    </citation>
    <scope>NUCLEOTIDE SEQUENCE [LARGE SCALE GENOMIC DNA]</scope>
    <source>
        <strain evidence="3">DSM 44963</strain>
    </source>
</reference>
<evidence type="ECO:0000313" key="2">
    <source>
        <dbReference type="EMBL" id="EFH80272.1"/>
    </source>
</evidence>
<accession>D6U5L1</accession>
<comment type="caution">
    <text evidence="2">The sequence shown here is derived from an EMBL/GenBank/DDBJ whole genome shotgun (WGS) entry which is preliminary data.</text>
</comment>
<evidence type="ECO:0000259" key="1">
    <source>
        <dbReference type="Pfam" id="PF02441"/>
    </source>
</evidence>
<gene>
    <name evidence="2" type="ORF">Krac_0858</name>
</gene>
<keyword evidence="3" id="KW-1185">Reference proteome</keyword>
<name>D6U5L1_KTERA</name>
<organism evidence="2 3">
    <name type="scientific">Ktedonobacter racemifer DSM 44963</name>
    <dbReference type="NCBI Taxonomy" id="485913"/>
    <lineage>
        <taxon>Bacteria</taxon>
        <taxon>Bacillati</taxon>
        <taxon>Chloroflexota</taxon>
        <taxon>Ktedonobacteria</taxon>
        <taxon>Ktedonobacterales</taxon>
        <taxon>Ktedonobacteraceae</taxon>
        <taxon>Ktedonobacter</taxon>
    </lineage>
</organism>
<dbReference type="eggNOG" id="COG0452">
    <property type="taxonomic scope" value="Bacteria"/>
</dbReference>
<evidence type="ECO:0000313" key="3">
    <source>
        <dbReference type="Proteomes" id="UP000004508"/>
    </source>
</evidence>
<dbReference type="AlphaFoldDB" id="D6U5L1"/>
<sequence length="173" mass="18928">MSQQKKGVLYYAVCASPPAQQAQDFVPLAKEDGWDVCILATPQATKFMNIPVLEQLSGHPVRSEYKTIGTADIWPKVTAMVIAPMTLNTTTKWAQGNADNLLLSQLCKGLGLGLPIVAAPCITGPYSRHPAFGRSLTLLRECGVHILYDPDNYPAPKIVPWEQILERLNQAAE</sequence>
<dbReference type="STRING" id="485913.Krac_0858"/>
<feature type="domain" description="Flavoprotein" evidence="1">
    <location>
        <begin position="12"/>
        <end position="121"/>
    </location>
</feature>
<dbReference type="InterPro" id="IPR036551">
    <property type="entry name" value="Flavin_trans-like"/>
</dbReference>
<dbReference type="InterPro" id="IPR003382">
    <property type="entry name" value="Flavoprotein"/>
</dbReference>
<dbReference type="OrthoDB" id="161343at2"/>
<dbReference type="RefSeq" id="WP_007922753.1">
    <property type="nucleotide sequence ID" value="NZ_ADVG01000005.1"/>
</dbReference>
<dbReference type="GO" id="GO:0003824">
    <property type="term" value="F:catalytic activity"/>
    <property type="evidence" value="ECO:0007669"/>
    <property type="project" value="InterPro"/>
</dbReference>
<dbReference type="SUPFAM" id="SSF52507">
    <property type="entry name" value="Homo-oligomeric flavin-containing Cys decarboxylases, HFCD"/>
    <property type="match status" value="1"/>
</dbReference>
<dbReference type="Gene3D" id="3.40.50.1950">
    <property type="entry name" value="Flavin prenyltransferase-like"/>
    <property type="match status" value="1"/>
</dbReference>